<evidence type="ECO:0000313" key="3">
    <source>
        <dbReference type="Proteomes" id="UP001302349"/>
    </source>
</evidence>
<reference evidence="2 3" key="1">
    <citation type="journal article" date="2023" name="Microbiol. Resour. Announc.">
        <title>Complete Genome Sequence of Imperialibacter roseus strain P4T.</title>
        <authorList>
            <person name="Tizabi D.R."/>
            <person name="Bachvaroff T."/>
            <person name="Hill R.T."/>
        </authorList>
    </citation>
    <scope>NUCLEOTIDE SEQUENCE [LARGE SCALE GENOMIC DNA]</scope>
    <source>
        <strain evidence="2 3">P4T</strain>
    </source>
</reference>
<dbReference type="Proteomes" id="UP001302349">
    <property type="component" value="Chromosome"/>
</dbReference>
<dbReference type="PANTHER" id="PTHR33608">
    <property type="entry name" value="BLL2464 PROTEIN"/>
    <property type="match status" value="1"/>
</dbReference>
<dbReference type="Pfam" id="PF01882">
    <property type="entry name" value="DUF58"/>
    <property type="match status" value="1"/>
</dbReference>
<sequence>MNPQIRQLLTPEILSTVNGLELVARVIVEGYMSGGNPSQSVGAGQEFSQYRSYEPGDDLRQLDWKMFARSERYYIKQSEVETNITVKFMLDASRSMEHAEGGVSKIQMAKVLIAALAFLARKQSDTFGLFSVNDLHITAVQPRFDQQQYIRFLNELIKIKAESTWKKGNGLEHIYSHQGKEMILFFTDMYDSEGDLHDFIRKLKTPRNEVIVFHLMGREELELNYSTQLTFEDLETGERLKVDSPAQQSVYRKKMGEWIDATRDWMLQKQVIYQPTYLDDPAPEVLRTFLKARKSMIR</sequence>
<gene>
    <name evidence="2" type="ORF">RT717_03070</name>
</gene>
<dbReference type="EMBL" id="CP136051">
    <property type="protein sequence ID" value="WOK07603.1"/>
    <property type="molecule type" value="Genomic_DNA"/>
</dbReference>
<dbReference type="SUPFAM" id="SSF53300">
    <property type="entry name" value="vWA-like"/>
    <property type="match status" value="1"/>
</dbReference>
<keyword evidence="3" id="KW-1185">Reference proteome</keyword>
<dbReference type="CDD" id="cd00198">
    <property type="entry name" value="vWFA"/>
    <property type="match status" value="1"/>
</dbReference>
<feature type="domain" description="DUF58" evidence="1">
    <location>
        <begin position="49"/>
        <end position="247"/>
    </location>
</feature>
<organism evidence="2 3">
    <name type="scientific">Imperialibacter roseus</name>
    <dbReference type="NCBI Taxonomy" id="1324217"/>
    <lineage>
        <taxon>Bacteria</taxon>
        <taxon>Pseudomonadati</taxon>
        <taxon>Bacteroidota</taxon>
        <taxon>Cytophagia</taxon>
        <taxon>Cytophagales</taxon>
        <taxon>Flammeovirgaceae</taxon>
        <taxon>Imperialibacter</taxon>
    </lineage>
</organism>
<dbReference type="RefSeq" id="WP_317490274.1">
    <property type="nucleotide sequence ID" value="NZ_CP136051.1"/>
</dbReference>
<evidence type="ECO:0000313" key="2">
    <source>
        <dbReference type="EMBL" id="WOK07603.1"/>
    </source>
</evidence>
<dbReference type="Gene3D" id="3.40.50.410">
    <property type="entry name" value="von Willebrand factor, type A domain"/>
    <property type="match status" value="1"/>
</dbReference>
<name>A0ABZ0IRC8_9BACT</name>
<dbReference type="InterPro" id="IPR002881">
    <property type="entry name" value="DUF58"/>
</dbReference>
<protein>
    <submittedName>
        <fullName evidence="2">DUF58 domain-containing protein</fullName>
    </submittedName>
</protein>
<evidence type="ECO:0000259" key="1">
    <source>
        <dbReference type="Pfam" id="PF01882"/>
    </source>
</evidence>
<accession>A0ABZ0IRC8</accession>
<dbReference type="PANTHER" id="PTHR33608:SF7">
    <property type="entry name" value="DUF58 DOMAIN-CONTAINING PROTEIN"/>
    <property type="match status" value="1"/>
</dbReference>
<dbReference type="InterPro" id="IPR036465">
    <property type="entry name" value="vWFA_dom_sf"/>
</dbReference>
<proteinExistence type="predicted"/>